<organism evidence="1 2">
    <name type="scientific">Nocardia nova SH22a</name>
    <dbReference type="NCBI Taxonomy" id="1415166"/>
    <lineage>
        <taxon>Bacteria</taxon>
        <taxon>Bacillati</taxon>
        <taxon>Actinomycetota</taxon>
        <taxon>Actinomycetes</taxon>
        <taxon>Mycobacteriales</taxon>
        <taxon>Nocardiaceae</taxon>
        <taxon>Nocardia</taxon>
    </lineage>
</organism>
<protein>
    <submittedName>
        <fullName evidence="1">Uncharacterized protein</fullName>
    </submittedName>
</protein>
<dbReference type="HOGENOM" id="CLU_791871_0_0_11"/>
<dbReference type="PATRIC" id="fig|1415166.3.peg.4903"/>
<keyword evidence="2" id="KW-1185">Reference proteome</keyword>
<evidence type="ECO:0000313" key="2">
    <source>
        <dbReference type="Proteomes" id="UP000019150"/>
    </source>
</evidence>
<dbReference type="SUPFAM" id="SSF48239">
    <property type="entry name" value="Terpenoid cyclases/Protein prenyltransferases"/>
    <property type="match status" value="1"/>
</dbReference>
<accession>W5TJZ6</accession>
<proteinExistence type="predicted"/>
<dbReference type="STRING" id="1415166.NONO_c47630"/>
<dbReference type="KEGG" id="nno:NONO_c47630"/>
<dbReference type="eggNOG" id="ENOG503476Q">
    <property type="taxonomic scope" value="Bacteria"/>
</dbReference>
<name>W5TJZ6_9NOCA</name>
<sequence length="350" mass="37677">MAAPDIDCRQRAVAHAKSFLLSRSDERGVPRAQVSLSPAMDTVCHAGDGRGVLLREFGRDIGFDLGDERFSASLALAHVPYETDGSDRELAARLAEVVRSGRSARNRFGFFFDHNGFPPDSDCTAMAVGALHDRGLISDLELVGYGRELLAAATAPEIEADAAIRPGVVMVYWQDGSEPGTLSRGPRYDAVACANALYILRHAQARGLEDPAGIITATTDYVVDHLLSGRYREGTRYYPRPEPFLHAVSRLCAAFPDIEAVCGAALAAGLTDADEAEKLSALDLALTVIAADNLGGDRDQHRRRAELLSRQDERGGWPAGAYYRMGRLPLYWGSSALTSIFAAGALAGDR</sequence>
<dbReference type="EMBL" id="CP006850">
    <property type="protein sequence ID" value="AHH19547.1"/>
    <property type="molecule type" value="Genomic_DNA"/>
</dbReference>
<dbReference type="AlphaFoldDB" id="W5TJZ6"/>
<gene>
    <name evidence="1" type="ORF">NONO_c47630</name>
</gene>
<evidence type="ECO:0000313" key="1">
    <source>
        <dbReference type="EMBL" id="AHH19547.1"/>
    </source>
</evidence>
<dbReference type="Proteomes" id="UP000019150">
    <property type="component" value="Chromosome"/>
</dbReference>
<dbReference type="InterPro" id="IPR008930">
    <property type="entry name" value="Terpenoid_cyclase/PrenylTrfase"/>
</dbReference>
<reference evidence="1 2" key="1">
    <citation type="journal article" date="2014" name="Appl. Environ. Microbiol.">
        <title>Insights into the Microbial Degradation of Rubber and Gutta-Percha by Analysis of the Complete Genome of Nocardia nova SH22a.</title>
        <authorList>
            <person name="Luo Q."/>
            <person name="Hiessl S."/>
            <person name="Poehlein A."/>
            <person name="Daniel R."/>
            <person name="Steinbuchel A."/>
        </authorList>
    </citation>
    <scope>NUCLEOTIDE SEQUENCE [LARGE SCALE GENOMIC DNA]</scope>
    <source>
        <strain evidence="1">SH22a</strain>
    </source>
</reference>